<evidence type="ECO:0000313" key="2">
    <source>
        <dbReference type="Proteomes" id="UP000001551"/>
    </source>
</evidence>
<dbReference type="SUPFAM" id="SSF48452">
    <property type="entry name" value="TPR-like"/>
    <property type="match status" value="1"/>
</dbReference>
<dbReference type="HOGENOM" id="CLU_023736_0_0_9"/>
<evidence type="ECO:0000313" key="1">
    <source>
        <dbReference type="EMBL" id="ADU26745.1"/>
    </source>
</evidence>
<protein>
    <submittedName>
        <fullName evidence="1">Glycosyl transferase family protein</fullName>
    </submittedName>
</protein>
<keyword evidence="2" id="KW-1185">Reference proteome</keyword>
<accession>E6U539</accession>
<dbReference type="Proteomes" id="UP000001551">
    <property type="component" value="Chromosome"/>
</dbReference>
<dbReference type="Gene3D" id="1.25.40.10">
    <property type="entry name" value="Tetratricopeptide repeat domain"/>
    <property type="match status" value="1"/>
</dbReference>
<keyword evidence="1" id="KW-0808">Transferase</keyword>
<dbReference type="RefSeq" id="WP_013485106.1">
    <property type="nucleotide sequence ID" value="NC_014828.1"/>
</dbReference>
<proteinExistence type="predicted"/>
<dbReference type="AlphaFoldDB" id="E6U539"/>
<dbReference type="InterPro" id="IPR029044">
    <property type="entry name" value="Nucleotide-diphossugar_trans"/>
</dbReference>
<gene>
    <name evidence="1" type="ordered locus">Ethha_1194</name>
</gene>
<dbReference type="InterPro" id="IPR011990">
    <property type="entry name" value="TPR-like_helical_dom_sf"/>
</dbReference>
<dbReference type="eggNOG" id="COG0463">
    <property type="taxonomic scope" value="Bacteria"/>
</dbReference>
<dbReference type="SUPFAM" id="SSF53448">
    <property type="entry name" value="Nucleotide-diphospho-sugar transferases"/>
    <property type="match status" value="1"/>
</dbReference>
<dbReference type="GO" id="GO:0016740">
    <property type="term" value="F:transferase activity"/>
    <property type="evidence" value="ECO:0007669"/>
    <property type="project" value="UniProtKB-KW"/>
</dbReference>
<name>E6U539_ETHHY</name>
<dbReference type="STRING" id="663278.Ethha_1194"/>
<organism evidence="1 2">
    <name type="scientific">Ethanoligenens harbinense (strain DSM 18485 / JCM 12961 / CGMCC 1.5033 / YUAN-3)</name>
    <dbReference type="NCBI Taxonomy" id="663278"/>
    <lineage>
        <taxon>Bacteria</taxon>
        <taxon>Bacillati</taxon>
        <taxon>Bacillota</taxon>
        <taxon>Clostridia</taxon>
        <taxon>Eubacteriales</taxon>
        <taxon>Oscillospiraceae</taxon>
        <taxon>Ethanoligenens</taxon>
    </lineage>
</organism>
<sequence>MPTFSACIYARKGGLPLKETLQSIARHVQEIIVAVPENNPSAIETAQTFSAQIVPYTLGKSRCATLQNTFSCAGSDFLLWLDEGDFFTPADLSKLRTLRQALHPDVDAARVKCAFTADSPDTVEHYRYETRLLARQASYAMVDDANPTLLINGNVVTYELTITHRQEKPENHAHVLSYYRARLEQNGTLTPRERLYYARALRDTGSTQTIGQYETLIQQDAPNQLRIAACLELAVCQTDAEKRLDILLHSFRFGPPQADICCLIGTYLWENHAFYGAIFWYELALSQKLPVTRRTIYSDYWGYIPALELCRCYYALGDTAKASACNHIAGEYKPGDAAVRYNEDFFTGLQRGAQKHRI</sequence>
<reference evidence="1 2" key="1">
    <citation type="submission" date="2010-12" db="EMBL/GenBank/DDBJ databases">
        <title>Complete sequence of Ethanoligenens harbinense YUAN-3.</title>
        <authorList>
            <person name="Lucas S."/>
            <person name="Copeland A."/>
            <person name="Lapidus A."/>
            <person name="Cheng J.-F."/>
            <person name="Bruce D."/>
            <person name="Goodwin L."/>
            <person name="Pitluck S."/>
            <person name="Chertkov O."/>
            <person name="Misra M."/>
            <person name="Detter J.C."/>
            <person name="Han C."/>
            <person name="Tapia R."/>
            <person name="Land M."/>
            <person name="Hauser L."/>
            <person name="Jeffries C."/>
            <person name="Kyrpides N."/>
            <person name="Ivanova N."/>
            <person name="Mikhailova N."/>
            <person name="Wang A."/>
            <person name="Mouttaki H."/>
            <person name="He Z."/>
            <person name="Zhou J."/>
            <person name="Hemme C.L."/>
            <person name="Woyke T."/>
        </authorList>
    </citation>
    <scope>NUCLEOTIDE SEQUENCE [LARGE SCALE GENOMIC DNA]</scope>
    <source>
        <strain evidence="2">DSM 18485 / JCM 12961 / CGMCC 1.5033 / YUAN-3</strain>
    </source>
</reference>
<dbReference type="EMBL" id="CP002400">
    <property type="protein sequence ID" value="ADU26745.1"/>
    <property type="molecule type" value="Genomic_DNA"/>
</dbReference>
<dbReference type="KEGG" id="eha:Ethha_1194"/>